<protein>
    <submittedName>
        <fullName evidence="2">EamA family transporter</fullName>
    </submittedName>
</protein>
<feature type="transmembrane region" description="Helical" evidence="1">
    <location>
        <begin position="240"/>
        <end position="260"/>
    </location>
</feature>
<dbReference type="Gene3D" id="1.10.3730.20">
    <property type="match status" value="1"/>
</dbReference>
<keyword evidence="3" id="KW-1185">Reference proteome</keyword>
<dbReference type="EMBL" id="JAVREV010000003">
    <property type="protein sequence ID" value="MDT0442520.1"/>
    <property type="molecule type" value="Genomic_DNA"/>
</dbReference>
<dbReference type="InterPro" id="IPR037185">
    <property type="entry name" value="EmrE-like"/>
</dbReference>
<keyword evidence="1" id="KW-0472">Membrane</keyword>
<dbReference type="Proteomes" id="UP001183615">
    <property type="component" value="Unassembled WGS sequence"/>
</dbReference>
<comment type="caution">
    <text evidence="2">The sequence shown here is derived from an EMBL/GenBank/DDBJ whole genome shotgun (WGS) entry which is preliminary data.</text>
</comment>
<feature type="transmembrane region" description="Helical" evidence="1">
    <location>
        <begin position="153"/>
        <end position="174"/>
    </location>
</feature>
<evidence type="ECO:0000313" key="3">
    <source>
        <dbReference type="Proteomes" id="UP001183615"/>
    </source>
</evidence>
<feature type="transmembrane region" description="Helical" evidence="1">
    <location>
        <begin position="6"/>
        <end position="24"/>
    </location>
</feature>
<gene>
    <name evidence="2" type="ORF">RM779_07910</name>
</gene>
<sequence length="288" mass="28056">MGPLLALGSALAYGIADFGGGLLARRAHFAVVALLGQAGGLLATLAAAPLWPDRSPTATDLAWGALSGVGTGLAMAFLFRGLGRGAMSVVVPVSAVSGVALPVLTGVALLGDRPSLPAWGGIAVTVPALWLVSRNGRGGGRGTGGAAPHDPAATTDALLAGVGIAVQYLALAQAAPEAGVWPVAAGRAAAVVVVAPLALAGRARRSWAPLTWPLAAGAAATGVTAAGALVLYSLAVQQQLAVVAIVLSSLYPAVPVLLGLTALHERVTVLQATGLTGAAAAITLLALG</sequence>
<organism evidence="2 3">
    <name type="scientific">Streptomyces johnsoniae</name>
    <dbReference type="NCBI Taxonomy" id="3075532"/>
    <lineage>
        <taxon>Bacteria</taxon>
        <taxon>Bacillati</taxon>
        <taxon>Actinomycetota</taxon>
        <taxon>Actinomycetes</taxon>
        <taxon>Kitasatosporales</taxon>
        <taxon>Streptomycetaceae</taxon>
        <taxon>Streptomyces</taxon>
    </lineage>
</organism>
<feature type="transmembrane region" description="Helical" evidence="1">
    <location>
        <begin position="180"/>
        <end position="200"/>
    </location>
</feature>
<feature type="transmembrane region" description="Helical" evidence="1">
    <location>
        <begin position="31"/>
        <end position="51"/>
    </location>
</feature>
<reference evidence="3" key="1">
    <citation type="submission" date="2023-07" db="EMBL/GenBank/DDBJ databases">
        <title>30 novel species of actinomycetes from the DSMZ collection.</title>
        <authorList>
            <person name="Nouioui I."/>
        </authorList>
    </citation>
    <scope>NUCLEOTIDE SEQUENCE [LARGE SCALE GENOMIC DNA]</scope>
    <source>
        <strain evidence="3">DSM 41886</strain>
    </source>
</reference>
<dbReference type="RefSeq" id="WP_311616944.1">
    <property type="nucleotide sequence ID" value="NZ_JAVREV010000003.1"/>
</dbReference>
<keyword evidence="1" id="KW-0812">Transmembrane</keyword>
<evidence type="ECO:0000313" key="2">
    <source>
        <dbReference type="EMBL" id="MDT0442520.1"/>
    </source>
</evidence>
<feature type="transmembrane region" description="Helical" evidence="1">
    <location>
        <begin position="63"/>
        <end position="82"/>
    </location>
</feature>
<feature type="transmembrane region" description="Helical" evidence="1">
    <location>
        <begin position="212"/>
        <end position="234"/>
    </location>
</feature>
<evidence type="ECO:0000256" key="1">
    <source>
        <dbReference type="SAM" id="Phobius"/>
    </source>
</evidence>
<dbReference type="SUPFAM" id="SSF103481">
    <property type="entry name" value="Multidrug resistance efflux transporter EmrE"/>
    <property type="match status" value="2"/>
</dbReference>
<keyword evidence="1" id="KW-1133">Transmembrane helix</keyword>
<accession>A0ABU2S363</accession>
<feature type="transmembrane region" description="Helical" evidence="1">
    <location>
        <begin position="267"/>
        <end position="287"/>
    </location>
</feature>
<feature type="transmembrane region" description="Helical" evidence="1">
    <location>
        <begin position="89"/>
        <end position="110"/>
    </location>
</feature>
<name>A0ABU2S363_9ACTN</name>
<proteinExistence type="predicted"/>